<dbReference type="EMBL" id="CP015519">
    <property type="protein sequence ID" value="APG28856.1"/>
    <property type="molecule type" value="Genomic_DNA"/>
</dbReference>
<organism evidence="1 2">
    <name type="scientific">Syntrophotalea acetylenivorans</name>
    <dbReference type="NCBI Taxonomy" id="1842532"/>
    <lineage>
        <taxon>Bacteria</taxon>
        <taxon>Pseudomonadati</taxon>
        <taxon>Thermodesulfobacteriota</taxon>
        <taxon>Desulfuromonadia</taxon>
        <taxon>Desulfuromonadales</taxon>
        <taxon>Syntrophotaleaceae</taxon>
        <taxon>Syntrophotalea</taxon>
    </lineage>
</organism>
<proteinExistence type="predicted"/>
<protein>
    <submittedName>
        <fullName evidence="1">Uncharacterized protein</fullName>
    </submittedName>
</protein>
<evidence type="ECO:0000313" key="2">
    <source>
        <dbReference type="Proteomes" id="UP000182517"/>
    </source>
</evidence>
<dbReference type="Proteomes" id="UP000182517">
    <property type="component" value="Chromosome"/>
</dbReference>
<reference evidence="1 2" key="1">
    <citation type="journal article" date="2017" name="Genome Announc.">
        <title>Complete Genome Sequences of Two Acetylene-Fermenting Pelobacter acetylenicus Strains.</title>
        <authorList>
            <person name="Sutton J.M."/>
            <person name="Baesman S.M."/>
            <person name="Fierst J.L."/>
            <person name="Poret-Peterson A.T."/>
            <person name="Oremland R.S."/>
            <person name="Dunlap D.S."/>
            <person name="Akob D.M."/>
        </authorList>
    </citation>
    <scope>NUCLEOTIDE SEQUENCE [LARGE SCALE GENOMIC DNA]</scope>
    <source>
        <strain evidence="1 2">SFB93</strain>
    </source>
</reference>
<keyword evidence="2" id="KW-1185">Reference proteome</keyword>
<accession>A0A1L3GSC8</accession>
<gene>
    <name evidence="1" type="ORF">A7E78_14060</name>
</gene>
<dbReference type="KEGG" id="pef:A7E78_14060"/>
<dbReference type="AlphaFoldDB" id="A0A1L3GSC8"/>
<sequence>MVLEKIYEFIDYGVIVTFYDHGTHVAEVSMYLDERRTLEPQSVVLNYEEAERKIADYRAREA</sequence>
<evidence type="ECO:0000313" key="1">
    <source>
        <dbReference type="EMBL" id="APG28856.1"/>
    </source>
</evidence>
<name>A0A1L3GSC8_9BACT</name>